<sequence length="335" mass="35663">MLAQSVRMEHLDAQRIEVVISFADTPPPAPRRVPMPGYPATQLFDEAGSMDFTALIFPGGLDESKDPDRDDNYNLSISRGEDAEPNFVDGQWTVTGRSEFADDTPAESITIPVESADTLGNTISFTVDLAAYPPLSAGWTPNPEVIVYPRSYSYPTATNGGGLTQYQRQNCTTDGPRPDSVAGSDAGPTAQASRTPTPDAPAQTDDLFAGIPVSPGACASTGICQLSSPSGDYYCTISRTGAFCSPPLGEPLSTDTDARLIKVGSDGETGLLLDSGGNSHMQDRNTMRDTRFDYGQTMTAYGMTCAFDPDTGGARCRHDVSGHGFDVNTKTYGFF</sequence>
<feature type="region of interest" description="Disordered" evidence="1">
    <location>
        <begin position="159"/>
        <end position="202"/>
    </location>
</feature>
<accession>A0A177YEV0</accession>
<dbReference type="AlphaFoldDB" id="A0A177YEV0"/>
<reference evidence="2 3" key="1">
    <citation type="submission" date="2016-03" db="EMBL/GenBank/DDBJ databases">
        <title>Genome sequence of Rhodococcus kyotonensis KB10.</title>
        <authorList>
            <person name="Jeong H."/>
            <person name="Hong C.E."/>
            <person name="Jo S.H."/>
            <person name="Park J.M."/>
        </authorList>
    </citation>
    <scope>NUCLEOTIDE SEQUENCE [LARGE SCALE GENOMIC DNA]</scope>
    <source>
        <strain evidence="2 3">KB10</strain>
    </source>
</reference>
<protein>
    <submittedName>
        <fullName evidence="2">Uncharacterized protein</fullName>
    </submittedName>
</protein>
<evidence type="ECO:0000313" key="3">
    <source>
        <dbReference type="Proteomes" id="UP000077519"/>
    </source>
</evidence>
<evidence type="ECO:0000256" key="1">
    <source>
        <dbReference type="SAM" id="MobiDB-lite"/>
    </source>
</evidence>
<comment type="caution">
    <text evidence="2">The sequence shown here is derived from an EMBL/GenBank/DDBJ whole genome shotgun (WGS) entry which is preliminary data.</text>
</comment>
<dbReference type="Proteomes" id="UP000077519">
    <property type="component" value="Unassembled WGS sequence"/>
</dbReference>
<evidence type="ECO:0000313" key="2">
    <source>
        <dbReference type="EMBL" id="OAK54072.1"/>
    </source>
</evidence>
<feature type="compositionally biased region" description="Polar residues" evidence="1">
    <location>
        <begin position="159"/>
        <end position="173"/>
    </location>
</feature>
<gene>
    <name evidence="2" type="ORF">A3K89_21465</name>
</gene>
<keyword evidence="3" id="KW-1185">Reference proteome</keyword>
<proteinExistence type="predicted"/>
<dbReference type="EMBL" id="LVHI01000013">
    <property type="protein sequence ID" value="OAK54072.1"/>
    <property type="molecule type" value="Genomic_DNA"/>
</dbReference>
<organism evidence="2 3">
    <name type="scientific">Rhodococcoides kyotonense</name>
    <dbReference type="NCBI Taxonomy" id="398843"/>
    <lineage>
        <taxon>Bacteria</taxon>
        <taxon>Bacillati</taxon>
        <taxon>Actinomycetota</taxon>
        <taxon>Actinomycetes</taxon>
        <taxon>Mycobacteriales</taxon>
        <taxon>Nocardiaceae</taxon>
        <taxon>Rhodococcoides</taxon>
    </lineage>
</organism>
<name>A0A177YEV0_9NOCA</name>